<accession>A0ABV6ARS6</accession>
<dbReference type="InterPro" id="IPR014153">
    <property type="entry name" value="Ds_break_AddB"/>
</dbReference>
<proteinExistence type="predicted"/>
<organism evidence="3 4">
    <name type="scientific">Rhizobium puerariae</name>
    <dbReference type="NCBI Taxonomy" id="1585791"/>
    <lineage>
        <taxon>Bacteria</taxon>
        <taxon>Pseudomonadati</taxon>
        <taxon>Pseudomonadota</taxon>
        <taxon>Alphaproteobacteria</taxon>
        <taxon>Hyphomicrobiales</taxon>
        <taxon>Rhizobiaceae</taxon>
        <taxon>Rhizobium/Agrobacterium group</taxon>
        <taxon>Rhizobium</taxon>
    </lineage>
</organism>
<evidence type="ECO:0000256" key="1">
    <source>
        <dbReference type="SAM" id="MobiDB-lite"/>
    </source>
</evidence>
<dbReference type="NCBIfam" id="TIGR02786">
    <property type="entry name" value="addB_alphas"/>
    <property type="match status" value="1"/>
</dbReference>
<keyword evidence="4" id="KW-1185">Reference proteome</keyword>
<dbReference type="InterPro" id="IPR038726">
    <property type="entry name" value="PDDEXK_AddAB-type"/>
</dbReference>
<reference evidence="3 4" key="1">
    <citation type="submission" date="2024-09" db="EMBL/GenBank/DDBJ databases">
        <authorList>
            <person name="Sun Q."/>
            <person name="Mori K."/>
        </authorList>
    </citation>
    <scope>NUCLEOTIDE SEQUENCE [LARGE SCALE GENOMIC DNA]</scope>
    <source>
        <strain evidence="3 4">TBRC 4938</strain>
    </source>
</reference>
<sequence>MAGQHQPRVFTIQAGAPFLKTVAAALCDGRLSEGFRYDPSDPLALADVTIFVPTRRSARVLRSEFVDLLGGRSAILPVIRPLGETDDDSGYFDLVAPEEMDLALPIGGTARLLELGRLILAWRNQLPKIVLDVHSESPLIAPASPADAVWLARALAELIDSIETEERDWADLKKLQTGEHALWWQLTAEFLSIASTFWPARLEELRRSSPAKHRAAILRGEARRISTREHKGPVIVAGSTGSVPAAADLITAISRLPGGTVILPGLDLSMPADQWAMIGEEILDGRLEPASRSHPQFGLSRLLKKLGVIRDEVPTLGDVPPDLAFRARTISQALAPARATDHWNAWRESVNRDLLHSAFADVSLIEAANEREEAVAIAIALRLALEKPGRDGGEAQAALITPDRVLALRVTAELSRFGIVADDSAGSALSGTLQGTLTQLLLEATLRPGDPVAIVGLLKHPLMSLGLPAAELRSSVEALEVLALRGGTGDMDISALEPLLEKQLSEQASDRHPPRWRLSLPDDAADKARDLARRLARAIEPLASAFVRRRPDGRGLTSKLTLADWAARTGRALEAVAIDERENLAALWSGEAGERLAGLLSEVIETDGQMEADGPQWIDIIMALTTGEAVKPRSLSHPRAFIFGTLEARLQSMDTMILGGLNEGSWPGQTVNNPFLSRTMKTDMGLEPPERRIGQLAHDFEMACGTGHLILSRSLRQGSTPTVASRWLQRLLALGGKQLGDELKARGDQYRHWASAIDAGENQPGAKRPAPKPPAELQPKSYSFSEVGRLRRDPYSIYARRILKLDPLDPFNRDPGAAERGTLYHAIIDRYTREGHKPGSPAAKEAMRRITHELFDAEQLPPHIDRVWRPRFLEVSRAFQDWEAERAPDIRKTLTEAGAGWELEPAGIRVTGIADRIDIRGSGLADLVDYKTGLSPSVSQARALLDPQLALEAAALQAGAFRDAGALQPQDLLYIRLRPGDRFRTDRVNNEDASATARREPKSALDLARESLEQLTRFVITLRNGQAGFASRLIPFMQGDFGGEYDHLARVAEWSTADEEGEAEADE</sequence>
<name>A0ABV6ARS6_9HYPH</name>
<evidence type="ECO:0000313" key="4">
    <source>
        <dbReference type="Proteomes" id="UP001589692"/>
    </source>
</evidence>
<evidence type="ECO:0000313" key="3">
    <source>
        <dbReference type="EMBL" id="MFB9953327.1"/>
    </source>
</evidence>
<feature type="domain" description="PD-(D/E)XK endonuclease-like" evidence="2">
    <location>
        <begin position="782"/>
        <end position="1015"/>
    </location>
</feature>
<comment type="caution">
    <text evidence="3">The sequence shown here is derived from an EMBL/GenBank/DDBJ whole genome shotgun (WGS) entry which is preliminary data.</text>
</comment>
<dbReference type="Proteomes" id="UP001589692">
    <property type="component" value="Unassembled WGS sequence"/>
</dbReference>
<dbReference type="Gene3D" id="3.90.320.10">
    <property type="match status" value="1"/>
</dbReference>
<feature type="region of interest" description="Disordered" evidence="1">
    <location>
        <begin position="756"/>
        <end position="781"/>
    </location>
</feature>
<dbReference type="InterPro" id="IPR027417">
    <property type="entry name" value="P-loop_NTPase"/>
</dbReference>
<dbReference type="InterPro" id="IPR011604">
    <property type="entry name" value="PDDEXK-like_dom_sf"/>
</dbReference>
<dbReference type="Pfam" id="PF12705">
    <property type="entry name" value="PDDEXK_1"/>
    <property type="match status" value="1"/>
</dbReference>
<dbReference type="RefSeq" id="WP_377266285.1">
    <property type="nucleotide sequence ID" value="NZ_JBHMAA010000077.1"/>
</dbReference>
<evidence type="ECO:0000259" key="2">
    <source>
        <dbReference type="Pfam" id="PF12705"/>
    </source>
</evidence>
<dbReference type="EMBL" id="JBHMAA010000077">
    <property type="protein sequence ID" value="MFB9953327.1"/>
    <property type="molecule type" value="Genomic_DNA"/>
</dbReference>
<protein>
    <submittedName>
        <fullName evidence="3">Double-strand break repair protein AddB</fullName>
    </submittedName>
</protein>
<gene>
    <name evidence="3" type="primary">addB</name>
    <name evidence="3" type="ORF">ACFFP0_31200</name>
</gene>
<dbReference type="SUPFAM" id="SSF52540">
    <property type="entry name" value="P-loop containing nucleoside triphosphate hydrolases"/>
    <property type="match status" value="1"/>
</dbReference>